<evidence type="ECO:0000256" key="9">
    <source>
        <dbReference type="ARBA" id="ARBA00023172"/>
    </source>
</evidence>
<evidence type="ECO:0000259" key="18">
    <source>
        <dbReference type="PROSITE" id="PS51819"/>
    </source>
</evidence>
<dbReference type="InterPro" id="IPR012308">
    <property type="entry name" value="DNA_ligase_ATP-dep_N"/>
</dbReference>
<feature type="region of interest" description="Disordered" evidence="16">
    <location>
        <begin position="509"/>
        <end position="601"/>
    </location>
</feature>
<gene>
    <name evidence="19" type="ORF">FCC1311_023782</name>
</gene>
<evidence type="ECO:0000256" key="6">
    <source>
        <dbReference type="ARBA" id="ARBA00022741"/>
    </source>
</evidence>
<evidence type="ECO:0000256" key="16">
    <source>
        <dbReference type="SAM" id="MobiDB-lite"/>
    </source>
</evidence>
<keyword evidence="10 14" id="KW-0234">DNA repair</keyword>
<dbReference type="EMBL" id="BEYU01000019">
    <property type="protein sequence ID" value="GBG26158.1"/>
    <property type="molecule type" value="Genomic_DNA"/>
</dbReference>
<evidence type="ECO:0000256" key="3">
    <source>
        <dbReference type="ARBA" id="ARBA00022598"/>
    </source>
</evidence>
<dbReference type="PROSITE" id="PS00697">
    <property type="entry name" value="DNA_LIGASE_A1"/>
    <property type="match status" value="1"/>
</dbReference>
<keyword evidence="6 14" id="KW-0547">Nucleotide-binding</keyword>
<comment type="caution">
    <text evidence="19">The sequence shown here is derived from an EMBL/GenBank/DDBJ whole genome shotgun (WGS) entry which is preliminary data.</text>
</comment>
<evidence type="ECO:0000259" key="17">
    <source>
        <dbReference type="PROSITE" id="PS50160"/>
    </source>
</evidence>
<keyword evidence="9 14" id="KW-0233">DNA recombination</keyword>
<evidence type="ECO:0000256" key="2">
    <source>
        <dbReference type="ARBA" id="ARBA00007572"/>
    </source>
</evidence>
<evidence type="ECO:0000256" key="11">
    <source>
        <dbReference type="ARBA" id="ARBA00023242"/>
    </source>
</evidence>
<dbReference type="Gene3D" id="3.30.1490.70">
    <property type="match status" value="1"/>
</dbReference>
<dbReference type="FunCoup" id="A0A2R5G8P8">
    <property type="interactions" value="319"/>
</dbReference>
<keyword evidence="20" id="KW-1185">Reference proteome</keyword>
<dbReference type="FunFam" id="2.40.50.140:FF:000062">
    <property type="entry name" value="DNA ligase"/>
    <property type="match status" value="1"/>
</dbReference>
<dbReference type="Gene3D" id="1.10.3260.10">
    <property type="entry name" value="DNA ligase, ATP-dependent, N-terminal domain"/>
    <property type="match status" value="1"/>
</dbReference>
<feature type="domain" description="VOC" evidence="18">
    <location>
        <begin position="15"/>
        <end position="148"/>
    </location>
</feature>
<dbReference type="InterPro" id="IPR036599">
    <property type="entry name" value="DNA_ligase_N_sf"/>
</dbReference>
<dbReference type="SUPFAM" id="SSF54593">
    <property type="entry name" value="Glyoxalase/Bleomycin resistance protein/Dihydroxybiphenyl dioxygenase"/>
    <property type="match status" value="1"/>
</dbReference>
<dbReference type="Gene3D" id="2.40.50.140">
    <property type="entry name" value="Nucleic acid-binding proteins"/>
    <property type="match status" value="1"/>
</dbReference>
<dbReference type="InterPro" id="IPR012340">
    <property type="entry name" value="NA-bd_OB-fold"/>
</dbReference>
<feature type="compositionally biased region" description="Basic residues" evidence="16">
    <location>
        <begin position="514"/>
        <end position="527"/>
    </location>
</feature>
<evidence type="ECO:0000256" key="15">
    <source>
        <dbReference type="RuleBase" id="RU004196"/>
    </source>
</evidence>
<dbReference type="PROSITE" id="PS00333">
    <property type="entry name" value="DNA_LIGASE_A2"/>
    <property type="match status" value="1"/>
</dbReference>
<dbReference type="GO" id="GO:0005739">
    <property type="term" value="C:mitochondrion"/>
    <property type="evidence" value="ECO:0007669"/>
    <property type="project" value="TreeGrafter"/>
</dbReference>
<dbReference type="FunFam" id="3.30.470.30:FF:000002">
    <property type="entry name" value="DNA ligase"/>
    <property type="match status" value="1"/>
</dbReference>
<keyword evidence="12" id="KW-0131">Cell cycle</keyword>
<dbReference type="PROSITE" id="PS51819">
    <property type="entry name" value="VOC"/>
    <property type="match status" value="1"/>
</dbReference>
<dbReference type="Gene3D" id="3.30.470.30">
    <property type="entry name" value="DNA ligase/mRNA capping enzyme"/>
    <property type="match status" value="1"/>
</dbReference>
<dbReference type="InterPro" id="IPR016059">
    <property type="entry name" value="DNA_ligase_ATP-dep_CS"/>
</dbReference>
<keyword evidence="4" id="KW-0132">Cell division</keyword>
<comment type="catalytic activity">
    <reaction evidence="13 14">
        <text>ATP + (deoxyribonucleotide)n-3'-hydroxyl + 5'-phospho-(deoxyribonucleotide)m = (deoxyribonucleotide)n+m + AMP + diphosphate.</text>
        <dbReference type="EC" id="6.5.1.1"/>
    </reaction>
</comment>
<dbReference type="GO" id="GO:0003910">
    <property type="term" value="F:DNA ligase (ATP) activity"/>
    <property type="evidence" value="ECO:0007669"/>
    <property type="project" value="UniProtKB-EC"/>
</dbReference>
<organism evidence="19 20">
    <name type="scientific">Hondaea fermentalgiana</name>
    <dbReference type="NCBI Taxonomy" id="2315210"/>
    <lineage>
        <taxon>Eukaryota</taxon>
        <taxon>Sar</taxon>
        <taxon>Stramenopiles</taxon>
        <taxon>Bigyra</taxon>
        <taxon>Labyrinthulomycetes</taxon>
        <taxon>Thraustochytrida</taxon>
        <taxon>Thraustochytriidae</taxon>
        <taxon>Hondaea</taxon>
    </lineage>
</organism>
<keyword evidence="11" id="KW-0539">Nucleus</keyword>
<feature type="region of interest" description="Disordered" evidence="16">
    <location>
        <begin position="800"/>
        <end position="830"/>
    </location>
</feature>
<dbReference type="InterPro" id="IPR050191">
    <property type="entry name" value="ATP-dep_DNA_ligase"/>
</dbReference>
<dbReference type="NCBIfam" id="TIGR00574">
    <property type="entry name" value="dnl1"/>
    <property type="match status" value="1"/>
</dbReference>
<evidence type="ECO:0000256" key="4">
    <source>
        <dbReference type="ARBA" id="ARBA00022618"/>
    </source>
</evidence>
<keyword evidence="7 14" id="KW-0227">DNA damage</keyword>
<evidence type="ECO:0000256" key="5">
    <source>
        <dbReference type="ARBA" id="ARBA00022705"/>
    </source>
</evidence>
<dbReference type="GO" id="GO:0051301">
    <property type="term" value="P:cell division"/>
    <property type="evidence" value="ECO:0007669"/>
    <property type="project" value="UniProtKB-KW"/>
</dbReference>
<feature type="compositionally biased region" description="Acidic residues" evidence="16">
    <location>
        <begin position="810"/>
        <end position="823"/>
    </location>
</feature>
<dbReference type="SUPFAM" id="SSF50249">
    <property type="entry name" value="Nucleic acid-binding proteins"/>
    <property type="match status" value="1"/>
</dbReference>
<evidence type="ECO:0000313" key="20">
    <source>
        <dbReference type="Proteomes" id="UP000241890"/>
    </source>
</evidence>
<dbReference type="InterPro" id="IPR037523">
    <property type="entry name" value="VOC_core"/>
</dbReference>
<dbReference type="InterPro" id="IPR012310">
    <property type="entry name" value="DNA_ligase_ATP-dep_cent"/>
</dbReference>
<dbReference type="EC" id="6.5.1.1" evidence="14"/>
<evidence type="ECO:0000256" key="14">
    <source>
        <dbReference type="RuleBase" id="RU000617"/>
    </source>
</evidence>
<dbReference type="PANTHER" id="PTHR45674">
    <property type="entry name" value="DNA LIGASE 1/3 FAMILY MEMBER"/>
    <property type="match status" value="1"/>
</dbReference>
<evidence type="ECO:0000256" key="13">
    <source>
        <dbReference type="ARBA" id="ARBA00034003"/>
    </source>
</evidence>
<keyword evidence="5" id="KW-0235">DNA replication</keyword>
<dbReference type="Proteomes" id="UP000241890">
    <property type="component" value="Unassembled WGS sequence"/>
</dbReference>
<sequence>MSAPAAARQPEDGSILAFVRLKCFSVARTTKFYTSCLGFDLKRKSELEDGALTLIVLTPKTDESTPLNLRFECERYKQLKFSKAAKVPICTTSRVKLIFYVRDLRSVILSVERSSTGAWVFCPPQRHSTVLIAIIVDPNGILVELVEMPNALQKVPAHLLNPGDARLPNATQVPIRFGHALLRSPSALEQAQYFEALFRPRTDTHVARKSRLSTIGPQTRGISIVDKEDFPELLATYVWIGAGPRSHHSTLCFMHRVERRSIEVPRTRFAGNARAGASIASSFKSKAASDPESEDSSFTARKDAAKSAFQFLMETKSAEEIDPFLGLGIMVSDLDETRARLQRHTRYPVKFYDEPHEDEAVGRLCSFADEHGVLVHLIDSQSAFLIDNPKDQPFAGRRPRGIRVVRARGLSQTLPGAALAPSRRPAALVAHPLVLAQPRLQARQELALAMDIRSFFGTKSSAARGGAGAGGGARGANTAAKSDKKKAAAEAAEEGAQVGEQLDVGAAAAATTKKTTKKKKLVRKKRSNSSASESSASSASSADVPSSPKGKGAKEKKRKRIVSDAESDTEVKPTKVLVTEDSKAGNGKRVQKSSSIQPGPSVAAVNGEVPYQWVSEAFDKIEATTKRLEIQRILCDLFVKVLDTSQAALLPCVYICSGQVAPAFHGIEIGVGDALLMKAIANSTGRTKASISNKYEELGDLGTVAMVCKKSQNTLFGSKPKSLAIDHVLTQMRKVADIGAQDAKEKIILKMLSSAKGTEAKYLVRFLQGKLRIGLAEQTVVISLAHALCEFHYKQQLAALGNPSGSRDEERDEDEEMDEDEDDKQTKRIKWNPTDAKVREDAVATLKQVQCELPIYDEILEVCLKPTKPNEMWYKILRNECHIRAGVPLKPMLAKPTNGVSVVLDRFSDRAFSCEYKYDGERAQIHMVTKDDRKTPEVKVYSRNSEDNTAKYPDIVQDILAAFKTEGDDAVSSFIMDAEAVAYDVNQATLLPFQILSTRARKDVNIEDVKVKVIVCAFDLLFLNGESLLERPLEERRALLRKHFQPVEHKFRFAVSMDGNDTEEIEAFLNKAVEDKCEGLMVKALQGPESFYQPARRSLNWLKLKKDYLNNLADSLDLVPIGAFHGRGKRTGVFGAYVLACYDPDLECFQSITKIGTGFSDEALKEFTELLKKSVIDDMPSSYDCDLAPDVWFSPSHVWEVRAADLSISPLHRAAVGKVDASKGIALRFPRFLRIREDKTAEDATSAAQVADMYQSQSLASGSKVNAEEDM</sequence>
<dbReference type="GO" id="GO:0003677">
    <property type="term" value="F:DNA binding"/>
    <property type="evidence" value="ECO:0007669"/>
    <property type="project" value="InterPro"/>
</dbReference>
<dbReference type="InterPro" id="IPR029068">
    <property type="entry name" value="Glyas_Bleomycin-R_OHBP_Dase"/>
</dbReference>
<dbReference type="GO" id="GO:0006310">
    <property type="term" value="P:DNA recombination"/>
    <property type="evidence" value="ECO:0007669"/>
    <property type="project" value="UniProtKB-KW"/>
</dbReference>
<feature type="compositionally biased region" description="Basic and acidic residues" evidence="16">
    <location>
        <begin position="569"/>
        <end position="583"/>
    </location>
</feature>
<dbReference type="SUPFAM" id="SSF117018">
    <property type="entry name" value="ATP-dependent DNA ligase DNA-binding domain"/>
    <property type="match status" value="1"/>
</dbReference>
<evidence type="ECO:0000313" key="19">
    <source>
        <dbReference type="EMBL" id="GBG26158.1"/>
    </source>
</evidence>
<feature type="domain" description="ATP-dependent DNA ligase family profile" evidence="17">
    <location>
        <begin position="1006"/>
        <end position="1143"/>
    </location>
</feature>
<dbReference type="Pfam" id="PF01068">
    <property type="entry name" value="DNA_ligase_A_M"/>
    <property type="match status" value="1"/>
</dbReference>
<evidence type="ECO:0000256" key="7">
    <source>
        <dbReference type="ARBA" id="ARBA00022763"/>
    </source>
</evidence>
<dbReference type="GO" id="GO:0006273">
    <property type="term" value="P:lagging strand elongation"/>
    <property type="evidence" value="ECO:0007669"/>
    <property type="project" value="TreeGrafter"/>
</dbReference>
<dbReference type="InterPro" id="IPR000977">
    <property type="entry name" value="DNA_ligase_ATP-dep"/>
</dbReference>
<evidence type="ECO:0000256" key="10">
    <source>
        <dbReference type="ARBA" id="ARBA00023204"/>
    </source>
</evidence>
<dbReference type="SUPFAM" id="SSF56091">
    <property type="entry name" value="DNA ligase/mRNA capping enzyme, catalytic domain"/>
    <property type="match status" value="1"/>
</dbReference>
<evidence type="ECO:0000256" key="12">
    <source>
        <dbReference type="ARBA" id="ARBA00023306"/>
    </source>
</evidence>
<dbReference type="GO" id="GO:0005634">
    <property type="term" value="C:nucleus"/>
    <property type="evidence" value="ECO:0007669"/>
    <property type="project" value="UniProtKB-SubCell"/>
</dbReference>
<dbReference type="GO" id="GO:0071897">
    <property type="term" value="P:DNA biosynthetic process"/>
    <property type="evidence" value="ECO:0007669"/>
    <property type="project" value="InterPro"/>
</dbReference>
<reference evidence="19 20" key="1">
    <citation type="submission" date="2017-12" db="EMBL/GenBank/DDBJ databases">
        <title>Sequencing, de novo assembly and annotation of complete genome of a new Thraustochytrid species, strain FCC1311.</title>
        <authorList>
            <person name="Sedici K."/>
            <person name="Godart F."/>
            <person name="Aiese Cigliano R."/>
            <person name="Sanseverino W."/>
            <person name="Barakat M."/>
            <person name="Ortet P."/>
            <person name="Marechal E."/>
            <person name="Cagnac O."/>
            <person name="Amato A."/>
        </authorList>
    </citation>
    <scope>NUCLEOTIDE SEQUENCE [LARGE SCALE GENOMIC DNA]</scope>
</reference>
<protein>
    <recommendedName>
        <fullName evidence="14">DNA ligase</fullName>
        <ecNumber evidence="14">6.5.1.1</ecNumber>
    </recommendedName>
</protein>
<comment type="similarity">
    <text evidence="2 15">Belongs to the ATP-dependent DNA ligase family.</text>
</comment>
<dbReference type="CDD" id="cd07900">
    <property type="entry name" value="Adenylation_DNA_ligase_I_Euk"/>
    <property type="match status" value="1"/>
</dbReference>
<evidence type="ECO:0000256" key="8">
    <source>
        <dbReference type="ARBA" id="ARBA00022840"/>
    </source>
</evidence>
<keyword evidence="8 14" id="KW-0067">ATP-binding</keyword>
<dbReference type="InParanoid" id="A0A2R5G8P8"/>
<dbReference type="PANTHER" id="PTHR45674:SF4">
    <property type="entry name" value="DNA LIGASE 1"/>
    <property type="match status" value="1"/>
</dbReference>
<feature type="compositionally biased region" description="Low complexity" evidence="16">
    <location>
        <begin position="528"/>
        <end position="550"/>
    </location>
</feature>
<proteinExistence type="inferred from homology"/>
<comment type="subcellular location">
    <subcellularLocation>
        <location evidence="1">Nucleus</location>
    </subcellularLocation>
</comment>
<evidence type="ECO:0000256" key="1">
    <source>
        <dbReference type="ARBA" id="ARBA00004123"/>
    </source>
</evidence>
<dbReference type="Gene3D" id="3.10.180.10">
    <property type="entry name" value="2,3-Dihydroxybiphenyl 1,2-Dioxygenase, domain 1"/>
    <property type="match status" value="2"/>
</dbReference>
<dbReference type="CDD" id="cd07969">
    <property type="entry name" value="OBF_DNA_ligase_I"/>
    <property type="match status" value="1"/>
</dbReference>
<dbReference type="AlphaFoldDB" id="A0A2R5G8P8"/>
<keyword evidence="3 14" id="KW-0436">Ligase</keyword>
<dbReference type="GO" id="GO:0006281">
    <property type="term" value="P:DNA repair"/>
    <property type="evidence" value="ECO:0007669"/>
    <property type="project" value="UniProtKB-KW"/>
</dbReference>
<dbReference type="GO" id="GO:0005524">
    <property type="term" value="F:ATP binding"/>
    <property type="evidence" value="ECO:0007669"/>
    <property type="project" value="UniProtKB-KW"/>
</dbReference>
<dbReference type="Pfam" id="PF04675">
    <property type="entry name" value="DNA_ligase_A_N"/>
    <property type="match status" value="1"/>
</dbReference>
<name>A0A2R5G8P8_9STRA</name>
<dbReference type="PROSITE" id="PS50160">
    <property type="entry name" value="DNA_LIGASE_A3"/>
    <property type="match status" value="1"/>
</dbReference>
<accession>A0A2R5G8P8</accession>
<dbReference type="InterPro" id="IPR012309">
    <property type="entry name" value="DNA_ligase_ATP-dep_C"/>
</dbReference>
<dbReference type="Pfam" id="PF04679">
    <property type="entry name" value="DNA_ligase_A_C"/>
    <property type="match status" value="1"/>
</dbReference>
<dbReference type="OrthoDB" id="206088at2759"/>